<dbReference type="AlphaFoldDB" id="A0A9Q1MZ03"/>
<proteinExistence type="predicted"/>
<dbReference type="Proteomes" id="UP001152561">
    <property type="component" value="Unassembled WGS sequence"/>
</dbReference>
<evidence type="ECO:0000313" key="2">
    <source>
        <dbReference type="Proteomes" id="UP001152561"/>
    </source>
</evidence>
<comment type="caution">
    <text evidence="1">The sequence shown here is derived from an EMBL/GenBank/DDBJ whole genome shotgun (WGS) entry which is preliminary data.</text>
</comment>
<sequence length="105" mass="12590">MKPERRRWMYKKNYPSHRGWKEFVKGVAWFIDYAKSVSQICDEGMISDNKAFQRKTTQTARVSKKGGSVHEERLVTMRTRRRLAYERSLSHDEVFQDGKQNEYKV</sequence>
<dbReference type="EMBL" id="JAJAGQ010000003">
    <property type="protein sequence ID" value="KAJ8567992.1"/>
    <property type="molecule type" value="Genomic_DNA"/>
</dbReference>
<protein>
    <submittedName>
        <fullName evidence="1">Uncharacterized protein</fullName>
    </submittedName>
</protein>
<evidence type="ECO:0000313" key="1">
    <source>
        <dbReference type="EMBL" id="KAJ8567992.1"/>
    </source>
</evidence>
<keyword evidence="2" id="KW-1185">Reference proteome</keyword>
<gene>
    <name evidence="1" type="ORF">K7X08_020714</name>
</gene>
<name>A0A9Q1MZ03_9SOLA</name>
<organism evidence="1 2">
    <name type="scientific">Anisodus acutangulus</name>
    <dbReference type="NCBI Taxonomy" id="402998"/>
    <lineage>
        <taxon>Eukaryota</taxon>
        <taxon>Viridiplantae</taxon>
        <taxon>Streptophyta</taxon>
        <taxon>Embryophyta</taxon>
        <taxon>Tracheophyta</taxon>
        <taxon>Spermatophyta</taxon>
        <taxon>Magnoliopsida</taxon>
        <taxon>eudicotyledons</taxon>
        <taxon>Gunneridae</taxon>
        <taxon>Pentapetalae</taxon>
        <taxon>asterids</taxon>
        <taxon>lamiids</taxon>
        <taxon>Solanales</taxon>
        <taxon>Solanaceae</taxon>
        <taxon>Solanoideae</taxon>
        <taxon>Hyoscyameae</taxon>
        <taxon>Anisodus</taxon>
    </lineage>
</organism>
<reference evidence="2" key="1">
    <citation type="journal article" date="2023" name="Proc. Natl. Acad. Sci. U.S.A.">
        <title>Genomic and structural basis for evolution of tropane alkaloid biosynthesis.</title>
        <authorList>
            <person name="Wanga Y.-J."/>
            <person name="Taina T."/>
            <person name="Yua J.-Y."/>
            <person name="Lia J."/>
            <person name="Xua B."/>
            <person name="Chenc J."/>
            <person name="D'Auriad J.C."/>
            <person name="Huanga J.-P."/>
            <person name="Huanga S.-X."/>
        </authorList>
    </citation>
    <scope>NUCLEOTIDE SEQUENCE [LARGE SCALE GENOMIC DNA]</scope>
    <source>
        <strain evidence="2">cv. KIB-2019</strain>
    </source>
</reference>
<accession>A0A9Q1MZ03</accession>